<organism evidence="2 3">
    <name type="scientific">Neisseria mucosa (strain ATCC 25996 / DSM 4631 / NCTC 10774 / M26)</name>
    <dbReference type="NCBI Taxonomy" id="546266"/>
    <lineage>
        <taxon>Bacteria</taxon>
        <taxon>Pseudomonadati</taxon>
        <taxon>Pseudomonadota</taxon>
        <taxon>Betaproteobacteria</taxon>
        <taxon>Neisseriales</taxon>
        <taxon>Neisseriaceae</taxon>
        <taxon>Neisseria</taxon>
    </lineage>
</organism>
<proteinExistence type="predicted"/>
<gene>
    <name evidence="2" type="ORF">NEIMUCOT_06682</name>
</gene>
<dbReference type="AlphaFoldDB" id="D3A188"/>
<evidence type="ECO:0000256" key="1">
    <source>
        <dbReference type="SAM" id="MobiDB-lite"/>
    </source>
</evidence>
<protein>
    <submittedName>
        <fullName evidence="2">Uncharacterized protein</fullName>
    </submittedName>
</protein>
<accession>D3A188</accession>
<feature type="region of interest" description="Disordered" evidence="1">
    <location>
        <begin position="1"/>
        <end position="42"/>
    </location>
</feature>
<dbReference type="STRING" id="546266.NEIMUCOT_06682"/>
<dbReference type="EMBL" id="ACDX02000049">
    <property type="protein sequence ID" value="EFC86903.1"/>
    <property type="molecule type" value="Genomic_DNA"/>
</dbReference>
<evidence type="ECO:0000313" key="2">
    <source>
        <dbReference type="EMBL" id="EFC86903.1"/>
    </source>
</evidence>
<sequence>MAEQVSTHSRPKAAGSTDAYTGGSIHGFNTQPPEGGWMPCGESVGTDWVSTHSRPKAAGGSLYGLNTACSCFNTQPPEGGWVRTCRKGLCTAVSTHSRPKAAGAGDRFYQWQMQFQHTAARRRLVAVMVFD</sequence>
<dbReference type="Proteomes" id="UP000003344">
    <property type="component" value="Unassembled WGS sequence"/>
</dbReference>
<reference evidence="2 3" key="1">
    <citation type="submission" date="2009-10" db="EMBL/GenBank/DDBJ databases">
        <authorList>
            <person name="Weinstock G."/>
            <person name="Sodergren E."/>
            <person name="Clifton S."/>
            <person name="Fulton L."/>
            <person name="Fulton B."/>
            <person name="Courtney L."/>
            <person name="Fronick C."/>
            <person name="Harrison M."/>
            <person name="Strong C."/>
            <person name="Farmer C."/>
            <person name="Delahaunty K."/>
            <person name="Markovic C."/>
            <person name="Hall O."/>
            <person name="Minx P."/>
            <person name="Tomlinson C."/>
            <person name="Mitreva M."/>
            <person name="Nelson J."/>
            <person name="Hou S."/>
            <person name="Wollam A."/>
            <person name="Pepin K.H."/>
            <person name="Johnson M."/>
            <person name="Bhonagiri V."/>
            <person name="Nash W.E."/>
            <person name="Warren W."/>
            <person name="Chinwalla A."/>
            <person name="Mardis E.R."/>
            <person name="Wilson R.K."/>
        </authorList>
    </citation>
    <scope>NUCLEOTIDE SEQUENCE [LARGE SCALE GENOMIC DNA]</scope>
    <source>
        <strain evidence="3">ATCC 25996 / DSM 4631 / NCTC 10774 / M26</strain>
    </source>
</reference>
<name>D3A188_NEIM2</name>
<comment type="caution">
    <text evidence="2">The sequence shown here is derived from an EMBL/GenBank/DDBJ whole genome shotgun (WGS) entry which is preliminary data.</text>
</comment>
<evidence type="ECO:0000313" key="3">
    <source>
        <dbReference type="Proteomes" id="UP000003344"/>
    </source>
</evidence>